<comment type="caution">
    <text evidence="1">The sequence shown here is derived from an EMBL/GenBank/DDBJ whole genome shotgun (WGS) entry which is preliminary data.</text>
</comment>
<sequence>MICEMAAKCISQGKKYNKQRYDKTHKEPDLREGDQVLVSTLNFNNLKHPKIMRDSFVGPLTIIRFIGKHAVEVRLTEEFFRKLPVLPLSLVKPYHHTGESNFPSRNKSHPLQDMV</sequence>
<dbReference type="Proteomes" id="UP000765509">
    <property type="component" value="Unassembled WGS sequence"/>
</dbReference>
<reference evidence="1" key="1">
    <citation type="submission" date="2021-03" db="EMBL/GenBank/DDBJ databases">
        <title>Draft genome sequence of rust myrtle Austropuccinia psidii MF-1, a brazilian biotype.</title>
        <authorList>
            <person name="Quecine M.C."/>
            <person name="Pachon D.M.R."/>
            <person name="Bonatelli M.L."/>
            <person name="Correr F.H."/>
            <person name="Franceschini L.M."/>
            <person name="Leite T.F."/>
            <person name="Margarido G.R.A."/>
            <person name="Almeida C.A."/>
            <person name="Ferrarezi J.A."/>
            <person name="Labate C.A."/>
        </authorList>
    </citation>
    <scope>NUCLEOTIDE SEQUENCE</scope>
    <source>
        <strain evidence="1">MF-1</strain>
    </source>
</reference>
<dbReference type="EMBL" id="AVOT02026524">
    <property type="protein sequence ID" value="MBW0518276.1"/>
    <property type="molecule type" value="Genomic_DNA"/>
</dbReference>
<gene>
    <name evidence="1" type="ORF">O181_057991</name>
</gene>
<evidence type="ECO:0000313" key="2">
    <source>
        <dbReference type="Proteomes" id="UP000765509"/>
    </source>
</evidence>
<dbReference type="AlphaFoldDB" id="A0A9Q3HUG2"/>
<dbReference type="OrthoDB" id="4360000at2759"/>
<protein>
    <submittedName>
        <fullName evidence="1">Uncharacterized protein</fullName>
    </submittedName>
</protein>
<organism evidence="1 2">
    <name type="scientific">Austropuccinia psidii MF-1</name>
    <dbReference type="NCBI Taxonomy" id="1389203"/>
    <lineage>
        <taxon>Eukaryota</taxon>
        <taxon>Fungi</taxon>
        <taxon>Dikarya</taxon>
        <taxon>Basidiomycota</taxon>
        <taxon>Pucciniomycotina</taxon>
        <taxon>Pucciniomycetes</taxon>
        <taxon>Pucciniales</taxon>
        <taxon>Sphaerophragmiaceae</taxon>
        <taxon>Austropuccinia</taxon>
    </lineage>
</organism>
<keyword evidence="2" id="KW-1185">Reference proteome</keyword>
<accession>A0A9Q3HUG2</accession>
<proteinExistence type="predicted"/>
<name>A0A9Q3HUG2_9BASI</name>
<evidence type="ECO:0000313" key="1">
    <source>
        <dbReference type="EMBL" id="MBW0518276.1"/>
    </source>
</evidence>